<dbReference type="EMBL" id="VSRR010062588">
    <property type="protein sequence ID" value="MPC83467.1"/>
    <property type="molecule type" value="Genomic_DNA"/>
</dbReference>
<reference evidence="1 2" key="1">
    <citation type="submission" date="2019-05" db="EMBL/GenBank/DDBJ databases">
        <title>Another draft genome of Portunus trituberculatus and its Hox gene families provides insights of decapod evolution.</title>
        <authorList>
            <person name="Jeong J.-H."/>
            <person name="Song I."/>
            <person name="Kim S."/>
            <person name="Choi T."/>
            <person name="Kim D."/>
            <person name="Ryu S."/>
            <person name="Kim W."/>
        </authorList>
    </citation>
    <scope>NUCLEOTIDE SEQUENCE [LARGE SCALE GENOMIC DNA]</scope>
    <source>
        <tissue evidence="1">Muscle</tissue>
    </source>
</reference>
<gene>
    <name evidence="1" type="ORF">E2C01_078178</name>
</gene>
<accession>A0A5B7IPH4</accession>
<proteinExistence type="predicted"/>
<protein>
    <submittedName>
        <fullName evidence="1">Uncharacterized protein</fullName>
    </submittedName>
</protein>
<dbReference type="Proteomes" id="UP000324222">
    <property type="component" value="Unassembled WGS sequence"/>
</dbReference>
<sequence>MPLCVCASLKKGDTTRPVPEHDLLVATRTGAGAPEAISLPLYEAPPEGRERTRAIISGVDLAGLATIKLK</sequence>
<evidence type="ECO:0000313" key="2">
    <source>
        <dbReference type="Proteomes" id="UP000324222"/>
    </source>
</evidence>
<keyword evidence="2" id="KW-1185">Reference proteome</keyword>
<evidence type="ECO:0000313" key="1">
    <source>
        <dbReference type="EMBL" id="MPC83467.1"/>
    </source>
</evidence>
<name>A0A5B7IPH4_PORTR</name>
<dbReference type="AlphaFoldDB" id="A0A5B7IPH4"/>
<comment type="caution">
    <text evidence="1">The sequence shown here is derived from an EMBL/GenBank/DDBJ whole genome shotgun (WGS) entry which is preliminary data.</text>
</comment>
<organism evidence="1 2">
    <name type="scientific">Portunus trituberculatus</name>
    <name type="common">Swimming crab</name>
    <name type="synonym">Neptunus trituberculatus</name>
    <dbReference type="NCBI Taxonomy" id="210409"/>
    <lineage>
        <taxon>Eukaryota</taxon>
        <taxon>Metazoa</taxon>
        <taxon>Ecdysozoa</taxon>
        <taxon>Arthropoda</taxon>
        <taxon>Crustacea</taxon>
        <taxon>Multicrustacea</taxon>
        <taxon>Malacostraca</taxon>
        <taxon>Eumalacostraca</taxon>
        <taxon>Eucarida</taxon>
        <taxon>Decapoda</taxon>
        <taxon>Pleocyemata</taxon>
        <taxon>Brachyura</taxon>
        <taxon>Eubrachyura</taxon>
        <taxon>Portunoidea</taxon>
        <taxon>Portunidae</taxon>
        <taxon>Portuninae</taxon>
        <taxon>Portunus</taxon>
    </lineage>
</organism>